<sequence>MHHRDRQSRILLAGSLVLAILTSLFWIGTALAHDATPTAAMPQGWKYPFSCCANYDCKEIPQSSIAERPEGYVIKDTGEVVAYRDKRIKDSPDGEYHWCAHQTGLDAGKTICLFVPPPSY</sequence>
<dbReference type="EMBL" id="CCMZ01000056">
    <property type="protein sequence ID" value="CDX26713.1"/>
    <property type="molecule type" value="Genomic_DNA"/>
</dbReference>
<reference evidence="2" key="1">
    <citation type="submission" date="2014-08" db="EMBL/GenBank/DDBJ databases">
        <authorList>
            <person name="Moulin L."/>
        </authorList>
    </citation>
    <scope>NUCLEOTIDE SEQUENCE [LARGE SCALE GENOMIC DNA]</scope>
</reference>
<keyword evidence="2" id="KW-1185">Reference proteome</keyword>
<protein>
    <submittedName>
        <fullName evidence="1">Uncharacterized protein</fullName>
    </submittedName>
</protein>
<name>A0A090EF24_MESPL</name>
<accession>A0A090EF24</accession>
<evidence type="ECO:0000313" key="2">
    <source>
        <dbReference type="Proteomes" id="UP000045285"/>
    </source>
</evidence>
<organism evidence="1 2">
    <name type="scientific">Mesorhizobium plurifarium</name>
    <dbReference type="NCBI Taxonomy" id="69974"/>
    <lineage>
        <taxon>Bacteria</taxon>
        <taxon>Pseudomonadati</taxon>
        <taxon>Pseudomonadota</taxon>
        <taxon>Alphaproteobacteria</taxon>
        <taxon>Hyphomicrobiales</taxon>
        <taxon>Phyllobacteriaceae</taxon>
        <taxon>Mesorhizobium</taxon>
    </lineage>
</organism>
<dbReference type="AlphaFoldDB" id="A0A090EF24"/>
<proteinExistence type="predicted"/>
<evidence type="ECO:0000313" key="1">
    <source>
        <dbReference type="EMBL" id="CDX26713.1"/>
    </source>
</evidence>
<dbReference type="Proteomes" id="UP000045285">
    <property type="component" value="Unassembled WGS sequence"/>
</dbReference>
<gene>
    <name evidence="1" type="ORF">MPL3356_60509</name>
</gene>